<comment type="caution">
    <text evidence="2">The sequence shown here is derived from an EMBL/GenBank/DDBJ whole genome shotgun (WGS) entry which is preliminary data.</text>
</comment>
<dbReference type="EMBL" id="RDQH01000329">
    <property type="protein sequence ID" value="RXI03319.1"/>
    <property type="molecule type" value="Genomic_DNA"/>
</dbReference>
<dbReference type="Proteomes" id="UP000290289">
    <property type="component" value="Chromosome 3"/>
</dbReference>
<sequence length="119" mass="14166">MVMIMLLQFCLVMELLCILEMMDGDNPASYLCSPEGLLQQIWSVSKKWVHLIGRNTNEGFGRAEAVRSFTYFKMNDKIFRAENWSDFIPFAFLTWKCKFFKRIWLAVETKCFTIKIWEE</sequence>
<keyword evidence="1" id="KW-0732">Signal</keyword>
<name>A0A498K4Z4_MALDO</name>
<reference evidence="2 3" key="1">
    <citation type="submission" date="2018-10" db="EMBL/GenBank/DDBJ databases">
        <title>A high-quality apple genome assembly.</title>
        <authorList>
            <person name="Hu J."/>
        </authorList>
    </citation>
    <scope>NUCLEOTIDE SEQUENCE [LARGE SCALE GENOMIC DNA]</scope>
    <source>
        <strain evidence="3">cv. HFTH1</strain>
        <tissue evidence="2">Young leaf</tissue>
    </source>
</reference>
<organism evidence="2 3">
    <name type="scientific">Malus domestica</name>
    <name type="common">Apple</name>
    <name type="synonym">Pyrus malus</name>
    <dbReference type="NCBI Taxonomy" id="3750"/>
    <lineage>
        <taxon>Eukaryota</taxon>
        <taxon>Viridiplantae</taxon>
        <taxon>Streptophyta</taxon>
        <taxon>Embryophyta</taxon>
        <taxon>Tracheophyta</taxon>
        <taxon>Spermatophyta</taxon>
        <taxon>Magnoliopsida</taxon>
        <taxon>eudicotyledons</taxon>
        <taxon>Gunneridae</taxon>
        <taxon>Pentapetalae</taxon>
        <taxon>rosids</taxon>
        <taxon>fabids</taxon>
        <taxon>Rosales</taxon>
        <taxon>Rosaceae</taxon>
        <taxon>Amygdaloideae</taxon>
        <taxon>Maleae</taxon>
        <taxon>Malus</taxon>
    </lineage>
</organism>
<feature type="chain" id="PRO_5019786598" evidence="1">
    <location>
        <begin position="25"/>
        <end position="119"/>
    </location>
</feature>
<evidence type="ECO:0000313" key="3">
    <source>
        <dbReference type="Proteomes" id="UP000290289"/>
    </source>
</evidence>
<feature type="signal peptide" evidence="1">
    <location>
        <begin position="1"/>
        <end position="24"/>
    </location>
</feature>
<gene>
    <name evidence="2" type="ORF">DVH24_003971</name>
</gene>
<dbReference type="AlphaFoldDB" id="A0A498K4Z4"/>
<accession>A0A498K4Z4</accession>
<protein>
    <submittedName>
        <fullName evidence="2">Uncharacterized protein</fullName>
    </submittedName>
</protein>
<proteinExistence type="predicted"/>
<keyword evidence="3" id="KW-1185">Reference proteome</keyword>
<dbReference type="InterPro" id="IPR017853">
    <property type="entry name" value="GH"/>
</dbReference>
<evidence type="ECO:0000256" key="1">
    <source>
        <dbReference type="SAM" id="SignalP"/>
    </source>
</evidence>
<evidence type="ECO:0000313" key="2">
    <source>
        <dbReference type="EMBL" id="RXI03319.1"/>
    </source>
</evidence>
<dbReference type="Gene3D" id="3.20.20.80">
    <property type="entry name" value="Glycosidases"/>
    <property type="match status" value="1"/>
</dbReference>
<dbReference type="SUPFAM" id="SSF51445">
    <property type="entry name" value="(Trans)glycosidases"/>
    <property type="match status" value="1"/>
</dbReference>